<dbReference type="InterPro" id="IPR052523">
    <property type="entry name" value="Trichothecene_AcTrans"/>
</dbReference>
<evidence type="ECO:0000259" key="1">
    <source>
        <dbReference type="PROSITE" id="PS51186"/>
    </source>
</evidence>
<dbReference type="CDD" id="cd04301">
    <property type="entry name" value="NAT_SF"/>
    <property type="match status" value="1"/>
</dbReference>
<dbReference type="AlphaFoldDB" id="A0A0C3D723"/>
<keyword evidence="3" id="KW-1185">Reference proteome</keyword>
<dbReference type="Proteomes" id="UP000054321">
    <property type="component" value="Unassembled WGS sequence"/>
</dbReference>
<reference evidence="3" key="2">
    <citation type="submission" date="2015-01" db="EMBL/GenBank/DDBJ databases">
        <title>Evolutionary Origins and Diversification of the Mycorrhizal Mutualists.</title>
        <authorList>
            <consortium name="DOE Joint Genome Institute"/>
            <consortium name="Mycorrhizal Genomics Consortium"/>
            <person name="Kohler A."/>
            <person name="Kuo A."/>
            <person name="Nagy L.G."/>
            <person name="Floudas D."/>
            <person name="Copeland A."/>
            <person name="Barry K.W."/>
            <person name="Cichocki N."/>
            <person name="Veneault-Fourrey C."/>
            <person name="LaButti K."/>
            <person name="Lindquist E.A."/>
            <person name="Lipzen A."/>
            <person name="Lundell T."/>
            <person name="Morin E."/>
            <person name="Murat C."/>
            <person name="Riley R."/>
            <person name="Ohm R."/>
            <person name="Sun H."/>
            <person name="Tunlid A."/>
            <person name="Henrissat B."/>
            <person name="Grigoriev I.V."/>
            <person name="Hibbett D.S."/>
            <person name="Martin F."/>
        </authorList>
    </citation>
    <scope>NUCLEOTIDE SEQUENCE [LARGE SCALE GENOMIC DNA]</scope>
    <source>
        <strain evidence="3">Zn</strain>
    </source>
</reference>
<sequence>MASPSSSNGAPILIRPAKLSEYKILGRIASITYFPTAFTEFLSPNRLQYYSHYERGFQKRALTLMLDPRVRSMVACEATKPDVPIGYIHFKRLGDDQGSKRIIQEKASVQLWILRWLVWAWYLLLSAVVGDKDSDPKALKVFFGWAMEDNEIYWKPHKERHNRWHVQSFVVLPMFQGKGVGKRLMAEVTKRAVEENVVIGLESSPEGEIFYRRAKFDLLGKFTIHPGYEFLGDGGGFFLWTPPALKAQLDKKVS</sequence>
<protein>
    <recommendedName>
        <fullName evidence="1">N-acetyltransferase domain-containing protein</fullName>
    </recommendedName>
</protein>
<dbReference type="Gene3D" id="3.40.630.30">
    <property type="match status" value="1"/>
</dbReference>
<dbReference type="EMBL" id="KN832870">
    <property type="protein sequence ID" value="KIN07119.1"/>
    <property type="molecule type" value="Genomic_DNA"/>
</dbReference>
<dbReference type="InParanoid" id="A0A0C3D723"/>
<proteinExistence type="predicted"/>
<dbReference type="GO" id="GO:0016747">
    <property type="term" value="F:acyltransferase activity, transferring groups other than amino-acyl groups"/>
    <property type="evidence" value="ECO:0007669"/>
    <property type="project" value="InterPro"/>
</dbReference>
<dbReference type="Pfam" id="PF13673">
    <property type="entry name" value="Acetyltransf_10"/>
    <property type="match status" value="1"/>
</dbReference>
<dbReference type="PROSITE" id="PS51186">
    <property type="entry name" value="GNAT"/>
    <property type="match status" value="1"/>
</dbReference>
<evidence type="ECO:0000313" key="2">
    <source>
        <dbReference type="EMBL" id="KIN07119.1"/>
    </source>
</evidence>
<accession>A0A0C3D723</accession>
<dbReference type="PANTHER" id="PTHR42791:SF16">
    <property type="entry name" value="N-ACETYLTRANSFERASE DOMAIN-CONTAINING PROTEIN"/>
    <property type="match status" value="1"/>
</dbReference>
<dbReference type="InterPro" id="IPR000182">
    <property type="entry name" value="GNAT_dom"/>
</dbReference>
<evidence type="ECO:0000313" key="3">
    <source>
        <dbReference type="Proteomes" id="UP000054321"/>
    </source>
</evidence>
<name>A0A0C3D723_OIDMZ</name>
<dbReference type="SUPFAM" id="SSF55729">
    <property type="entry name" value="Acyl-CoA N-acyltransferases (Nat)"/>
    <property type="match status" value="1"/>
</dbReference>
<dbReference type="OrthoDB" id="410198at2759"/>
<dbReference type="HOGENOM" id="CLU_1103197_0_0_1"/>
<dbReference type="PANTHER" id="PTHR42791">
    <property type="entry name" value="GNAT FAMILY ACETYLTRANSFERASE"/>
    <property type="match status" value="1"/>
</dbReference>
<reference evidence="2 3" key="1">
    <citation type="submission" date="2014-04" db="EMBL/GenBank/DDBJ databases">
        <authorList>
            <consortium name="DOE Joint Genome Institute"/>
            <person name="Kuo A."/>
            <person name="Martino E."/>
            <person name="Perotto S."/>
            <person name="Kohler A."/>
            <person name="Nagy L.G."/>
            <person name="Floudas D."/>
            <person name="Copeland A."/>
            <person name="Barry K.W."/>
            <person name="Cichocki N."/>
            <person name="Veneault-Fourrey C."/>
            <person name="LaButti K."/>
            <person name="Lindquist E.A."/>
            <person name="Lipzen A."/>
            <person name="Lundell T."/>
            <person name="Morin E."/>
            <person name="Murat C."/>
            <person name="Sun H."/>
            <person name="Tunlid A."/>
            <person name="Henrissat B."/>
            <person name="Grigoriev I.V."/>
            <person name="Hibbett D.S."/>
            <person name="Martin F."/>
            <person name="Nordberg H.P."/>
            <person name="Cantor M.N."/>
            <person name="Hua S.X."/>
        </authorList>
    </citation>
    <scope>NUCLEOTIDE SEQUENCE [LARGE SCALE GENOMIC DNA]</scope>
    <source>
        <strain evidence="2 3">Zn</strain>
    </source>
</reference>
<feature type="domain" description="N-acetyltransferase" evidence="1">
    <location>
        <begin position="98"/>
        <end position="252"/>
    </location>
</feature>
<organism evidence="2 3">
    <name type="scientific">Oidiodendron maius (strain Zn)</name>
    <dbReference type="NCBI Taxonomy" id="913774"/>
    <lineage>
        <taxon>Eukaryota</taxon>
        <taxon>Fungi</taxon>
        <taxon>Dikarya</taxon>
        <taxon>Ascomycota</taxon>
        <taxon>Pezizomycotina</taxon>
        <taxon>Leotiomycetes</taxon>
        <taxon>Leotiomycetes incertae sedis</taxon>
        <taxon>Myxotrichaceae</taxon>
        <taxon>Oidiodendron</taxon>
    </lineage>
</organism>
<dbReference type="InterPro" id="IPR016181">
    <property type="entry name" value="Acyl_CoA_acyltransferase"/>
</dbReference>
<gene>
    <name evidence="2" type="ORF">OIDMADRAFT_15996</name>
</gene>